<dbReference type="PANTHER" id="PTHR16943">
    <property type="entry name" value="2-METHYLCITRATE DEHYDRATASE-RELATED"/>
    <property type="match status" value="1"/>
</dbReference>
<dbReference type="InterPro" id="IPR042188">
    <property type="entry name" value="MmgE/PrpD_sf_2"/>
</dbReference>
<dbReference type="GO" id="GO:0016829">
    <property type="term" value="F:lyase activity"/>
    <property type="evidence" value="ECO:0007669"/>
    <property type="project" value="InterPro"/>
</dbReference>
<evidence type="ECO:0000313" key="4">
    <source>
        <dbReference type="Proteomes" id="UP000235392"/>
    </source>
</evidence>
<dbReference type="Pfam" id="PF19305">
    <property type="entry name" value="MmgE_PrpD_C"/>
    <property type="match status" value="1"/>
</dbReference>
<dbReference type="AlphaFoldDB" id="A0A2N5SJU5"/>
<dbReference type="EMBL" id="PGCI01000851">
    <property type="protein sequence ID" value="PLW13484.1"/>
    <property type="molecule type" value="Genomic_DNA"/>
</dbReference>
<evidence type="ECO:0000256" key="1">
    <source>
        <dbReference type="ARBA" id="ARBA00006174"/>
    </source>
</evidence>
<dbReference type="SUPFAM" id="SSF103378">
    <property type="entry name" value="2-methylcitrate dehydratase PrpD"/>
    <property type="match status" value="1"/>
</dbReference>
<evidence type="ECO:0000259" key="2">
    <source>
        <dbReference type="Pfam" id="PF19305"/>
    </source>
</evidence>
<dbReference type="InterPro" id="IPR005656">
    <property type="entry name" value="MmgE_PrpD"/>
</dbReference>
<dbReference type="Gene3D" id="1.10.4100.10">
    <property type="entry name" value="2-methylcitrate dehydratase PrpD"/>
    <property type="match status" value="1"/>
</dbReference>
<dbReference type="GO" id="GO:0005739">
    <property type="term" value="C:mitochondrion"/>
    <property type="evidence" value="ECO:0007669"/>
    <property type="project" value="TreeGrafter"/>
</dbReference>
<name>A0A2N5SJU5_9BASI</name>
<evidence type="ECO:0000313" key="3">
    <source>
        <dbReference type="EMBL" id="PLW13484.1"/>
    </source>
</evidence>
<dbReference type="InterPro" id="IPR045337">
    <property type="entry name" value="MmgE_PrpD_C"/>
</dbReference>
<accession>A0A2N5SJU5</accession>
<proteinExistence type="inferred from homology"/>
<protein>
    <recommendedName>
        <fullName evidence="2">MmgE/PrpD C-terminal domain-containing protein</fullName>
    </recommendedName>
</protein>
<dbReference type="InterPro" id="IPR036148">
    <property type="entry name" value="MmgE/PrpD_sf"/>
</dbReference>
<dbReference type="Gene3D" id="3.30.1330.120">
    <property type="entry name" value="2-methylcitrate dehydratase PrpD"/>
    <property type="match status" value="1"/>
</dbReference>
<organism evidence="3 4">
    <name type="scientific">Puccinia coronata f. sp. avenae</name>
    <dbReference type="NCBI Taxonomy" id="200324"/>
    <lineage>
        <taxon>Eukaryota</taxon>
        <taxon>Fungi</taxon>
        <taxon>Dikarya</taxon>
        <taxon>Basidiomycota</taxon>
        <taxon>Pucciniomycotina</taxon>
        <taxon>Pucciniomycetes</taxon>
        <taxon>Pucciniales</taxon>
        <taxon>Pucciniaceae</taxon>
        <taxon>Puccinia</taxon>
    </lineage>
</organism>
<reference evidence="3 4" key="1">
    <citation type="submission" date="2017-11" db="EMBL/GenBank/DDBJ databases">
        <title>De novo assembly and phasing of dikaryotic genomes from two isolates of Puccinia coronata f. sp. avenae, the causal agent of oat crown rust.</title>
        <authorList>
            <person name="Miller M.E."/>
            <person name="Zhang Y."/>
            <person name="Omidvar V."/>
            <person name="Sperschneider J."/>
            <person name="Schwessinger B."/>
            <person name="Raley C."/>
            <person name="Palmer J.M."/>
            <person name="Garnica D."/>
            <person name="Upadhyaya N."/>
            <person name="Rathjen J."/>
            <person name="Taylor J.M."/>
            <person name="Park R.F."/>
            <person name="Dodds P.N."/>
            <person name="Hirsch C.D."/>
            <person name="Kianian S.F."/>
            <person name="Figueroa M."/>
        </authorList>
    </citation>
    <scope>NUCLEOTIDE SEQUENCE [LARGE SCALE GENOMIC DNA]</scope>
    <source>
        <strain evidence="3">12SD80</strain>
    </source>
</reference>
<gene>
    <name evidence="3" type="ORF">PCASD_20488</name>
</gene>
<comment type="similarity">
    <text evidence="1">Belongs to the PrpD family.</text>
</comment>
<comment type="caution">
    <text evidence="3">The sequence shown here is derived from an EMBL/GenBank/DDBJ whole genome shotgun (WGS) entry which is preliminary data.</text>
</comment>
<sequence>MVAIPLIFGRLTTEDYTDKVASDPRIDELRAKISCSEEKKYSEEYHAPDKRSIGNAITIELKDGTVLDEVEIEYPVAINVVERKANLSWMRNSRDTSSPTFVYSSFFISMSTMSTPCAKSSTTFSHSPSYSTVHGFCNHKFSKAQVTKILEVVNDQKTLENYDVDKFMDLWVKS</sequence>
<dbReference type="PANTHER" id="PTHR16943:SF16">
    <property type="entry name" value="2-METHYLCITRATE DEHYDRATASE-RELATED"/>
    <property type="match status" value="1"/>
</dbReference>
<dbReference type="InterPro" id="IPR042183">
    <property type="entry name" value="MmgE/PrpD_sf_1"/>
</dbReference>
<dbReference type="Proteomes" id="UP000235392">
    <property type="component" value="Unassembled WGS sequence"/>
</dbReference>
<feature type="domain" description="MmgE/PrpD C-terminal" evidence="2">
    <location>
        <begin position="1"/>
        <end position="76"/>
    </location>
</feature>